<reference evidence="10" key="1">
    <citation type="journal article" date="2019" name="Int. J. Syst. Evol. Microbiol.">
        <title>The Global Catalogue of Microorganisms (GCM) 10K type strain sequencing project: providing services to taxonomists for standard genome sequencing and annotation.</title>
        <authorList>
            <consortium name="The Broad Institute Genomics Platform"/>
            <consortium name="The Broad Institute Genome Sequencing Center for Infectious Disease"/>
            <person name="Wu L."/>
            <person name="Ma J."/>
        </authorList>
    </citation>
    <scope>NUCLEOTIDE SEQUENCE [LARGE SCALE GENOMIC DNA]</scope>
    <source>
        <strain evidence="10">WYCCWR 12678</strain>
    </source>
</reference>
<evidence type="ECO:0000256" key="1">
    <source>
        <dbReference type="ARBA" id="ARBA00004651"/>
    </source>
</evidence>
<keyword evidence="4 7" id="KW-0812">Transmembrane</keyword>
<keyword evidence="3" id="KW-1003">Cell membrane</keyword>
<protein>
    <submittedName>
        <fullName evidence="9">MFS transporter</fullName>
    </submittedName>
</protein>
<dbReference type="InterPro" id="IPR036259">
    <property type="entry name" value="MFS_trans_sf"/>
</dbReference>
<evidence type="ECO:0000313" key="10">
    <source>
        <dbReference type="Proteomes" id="UP001596002"/>
    </source>
</evidence>
<keyword evidence="10" id="KW-1185">Reference proteome</keyword>
<keyword evidence="6 7" id="KW-0472">Membrane</keyword>
<keyword evidence="2" id="KW-0813">Transport</keyword>
<dbReference type="InterPro" id="IPR001958">
    <property type="entry name" value="Tet-R_TetA/multi-R_MdtG-like"/>
</dbReference>
<dbReference type="Proteomes" id="UP001596002">
    <property type="component" value="Unassembled WGS sequence"/>
</dbReference>
<dbReference type="PROSITE" id="PS50850">
    <property type="entry name" value="MFS"/>
    <property type="match status" value="1"/>
</dbReference>
<evidence type="ECO:0000259" key="8">
    <source>
        <dbReference type="PROSITE" id="PS50850"/>
    </source>
</evidence>
<dbReference type="EMBL" id="JBHSHC010000119">
    <property type="protein sequence ID" value="MFC4769193.1"/>
    <property type="molecule type" value="Genomic_DNA"/>
</dbReference>
<dbReference type="Pfam" id="PF07690">
    <property type="entry name" value="MFS_1"/>
    <property type="match status" value="1"/>
</dbReference>
<evidence type="ECO:0000256" key="4">
    <source>
        <dbReference type="ARBA" id="ARBA00022692"/>
    </source>
</evidence>
<organism evidence="9 10">
    <name type="scientific">Effusibacillus consociatus</name>
    <dbReference type="NCBI Taxonomy" id="1117041"/>
    <lineage>
        <taxon>Bacteria</taxon>
        <taxon>Bacillati</taxon>
        <taxon>Bacillota</taxon>
        <taxon>Bacilli</taxon>
        <taxon>Bacillales</taxon>
        <taxon>Alicyclobacillaceae</taxon>
        <taxon>Effusibacillus</taxon>
    </lineage>
</organism>
<feature type="transmembrane region" description="Helical" evidence="7">
    <location>
        <begin position="206"/>
        <end position="234"/>
    </location>
</feature>
<feature type="transmembrane region" description="Helical" evidence="7">
    <location>
        <begin position="44"/>
        <end position="66"/>
    </location>
</feature>
<dbReference type="InterPro" id="IPR011701">
    <property type="entry name" value="MFS"/>
</dbReference>
<dbReference type="InterPro" id="IPR020846">
    <property type="entry name" value="MFS_dom"/>
</dbReference>
<evidence type="ECO:0000256" key="3">
    <source>
        <dbReference type="ARBA" id="ARBA00022475"/>
    </source>
</evidence>
<feature type="transmembrane region" description="Helical" evidence="7">
    <location>
        <begin position="12"/>
        <end position="32"/>
    </location>
</feature>
<comment type="caution">
    <text evidence="9">The sequence shown here is derived from an EMBL/GenBank/DDBJ whole genome shotgun (WGS) entry which is preliminary data.</text>
</comment>
<feature type="transmembrane region" description="Helical" evidence="7">
    <location>
        <begin position="340"/>
        <end position="362"/>
    </location>
</feature>
<keyword evidence="5 7" id="KW-1133">Transmembrane helix</keyword>
<feature type="transmembrane region" description="Helical" evidence="7">
    <location>
        <begin position="368"/>
        <end position="387"/>
    </location>
</feature>
<dbReference type="PRINTS" id="PR01035">
    <property type="entry name" value="TCRTETA"/>
</dbReference>
<feature type="transmembrane region" description="Helical" evidence="7">
    <location>
        <begin position="281"/>
        <end position="304"/>
    </location>
</feature>
<feature type="transmembrane region" description="Helical" evidence="7">
    <location>
        <begin position="78"/>
        <end position="97"/>
    </location>
</feature>
<evidence type="ECO:0000256" key="7">
    <source>
        <dbReference type="SAM" id="Phobius"/>
    </source>
</evidence>
<evidence type="ECO:0000313" key="9">
    <source>
        <dbReference type="EMBL" id="MFC4769193.1"/>
    </source>
</evidence>
<evidence type="ECO:0000256" key="6">
    <source>
        <dbReference type="ARBA" id="ARBA00023136"/>
    </source>
</evidence>
<dbReference type="SUPFAM" id="SSF103473">
    <property type="entry name" value="MFS general substrate transporter"/>
    <property type="match status" value="1"/>
</dbReference>
<dbReference type="Gene3D" id="1.20.1250.20">
    <property type="entry name" value="MFS general substrate transporter like domains"/>
    <property type="match status" value="2"/>
</dbReference>
<feature type="transmembrane region" description="Helical" evidence="7">
    <location>
        <begin position="310"/>
        <end position="328"/>
    </location>
</feature>
<name>A0ABV9Q5W7_9BACL</name>
<feature type="transmembrane region" description="Helical" evidence="7">
    <location>
        <begin position="103"/>
        <end position="124"/>
    </location>
</feature>
<feature type="transmembrane region" description="Helical" evidence="7">
    <location>
        <begin position="246"/>
        <end position="269"/>
    </location>
</feature>
<dbReference type="PANTHER" id="PTHR43414:SF6">
    <property type="entry name" value="MULTIDRUG RESISTANCE PROTEIN MDTG"/>
    <property type="match status" value="1"/>
</dbReference>
<feature type="domain" description="Major facilitator superfamily (MFS) profile" evidence="8">
    <location>
        <begin position="7"/>
        <end position="394"/>
    </location>
</feature>
<accession>A0ABV9Q5W7</accession>
<dbReference type="RefSeq" id="WP_380027430.1">
    <property type="nucleotide sequence ID" value="NZ_JBHSHC010000119.1"/>
</dbReference>
<dbReference type="PANTHER" id="PTHR43414">
    <property type="entry name" value="MULTIDRUG RESISTANCE PROTEIN MDTG"/>
    <property type="match status" value="1"/>
</dbReference>
<evidence type="ECO:0000256" key="2">
    <source>
        <dbReference type="ARBA" id="ARBA00022448"/>
    </source>
</evidence>
<gene>
    <name evidence="9" type="ORF">ACFO8Q_17830</name>
</gene>
<feature type="transmembrane region" description="Helical" evidence="7">
    <location>
        <begin position="163"/>
        <end position="185"/>
    </location>
</feature>
<feature type="transmembrane region" description="Helical" evidence="7">
    <location>
        <begin position="136"/>
        <end position="157"/>
    </location>
</feature>
<comment type="subcellular location">
    <subcellularLocation>
        <location evidence="1">Cell membrane</location>
        <topology evidence="1">Multi-pass membrane protein</topology>
    </subcellularLocation>
</comment>
<evidence type="ECO:0000256" key="5">
    <source>
        <dbReference type="ARBA" id="ARBA00022989"/>
    </source>
</evidence>
<sequence length="399" mass="42763">METWKRNLYMMCFVQFGAGISLSFIFSFIPLYLPHLGVTDTHEIAIWSGILMAAAPFFAAFLGPVWGNLGDKHGRKLMVERVLLSNIFVLIAMGFVTDVYQFLGLRILQGMLGGFQSAAIAMVTSFTPKEKTGSALGIYQTATIAGTATGPFIGGLLADTLGYRFPFFFMCLISLTSLAIVCFFVQEPPRTETMKKNEPFLKSLSAITHIPGLLPMAFINFLIQFGLMIAAPIVPLYIKSMAASDAYVATLTGIILALAGGAAAISSITAGRIGDRIGHRVVLITLTLGTACMFGLTALTYTIVAFAATRIAAGLFIGGLMPTSNALISRFVTEEKRGMAYGVTTSMTLFGTVAGPLTGGWLSGTIGLQATFYVTMGMFFAAALWVWTHNPHPEDGEVV</sequence>
<proteinExistence type="predicted"/>